<keyword evidence="2" id="KW-0732">Signal</keyword>
<dbReference type="EMBL" id="FNQG01000003">
    <property type="protein sequence ID" value="SDZ84358.1"/>
    <property type="molecule type" value="Genomic_DNA"/>
</dbReference>
<dbReference type="AlphaFoldDB" id="A0A1H3WDN9"/>
<evidence type="ECO:0000256" key="2">
    <source>
        <dbReference type="SAM" id="SignalP"/>
    </source>
</evidence>
<evidence type="ECO:0000313" key="4">
    <source>
        <dbReference type="Proteomes" id="UP000183469"/>
    </source>
</evidence>
<proteinExistence type="predicted"/>
<feature type="region of interest" description="Disordered" evidence="1">
    <location>
        <begin position="28"/>
        <end position="87"/>
    </location>
</feature>
<dbReference type="OrthoDB" id="9977441at2"/>
<evidence type="ECO:0008006" key="5">
    <source>
        <dbReference type="Google" id="ProtNLM"/>
    </source>
</evidence>
<organism evidence="3 4">
    <name type="scientific">Selenomonas ruminantium</name>
    <dbReference type="NCBI Taxonomy" id="971"/>
    <lineage>
        <taxon>Bacteria</taxon>
        <taxon>Bacillati</taxon>
        <taxon>Bacillota</taxon>
        <taxon>Negativicutes</taxon>
        <taxon>Selenomonadales</taxon>
        <taxon>Selenomonadaceae</taxon>
        <taxon>Selenomonas</taxon>
    </lineage>
</organism>
<dbReference type="RefSeq" id="WP_074671103.1">
    <property type="nucleotide sequence ID" value="NZ_FNQG01000003.1"/>
</dbReference>
<feature type="chain" id="PRO_5038529749" description="Acid shock protein" evidence="2">
    <location>
        <begin position="22"/>
        <end position="87"/>
    </location>
</feature>
<protein>
    <recommendedName>
        <fullName evidence="5">Acid shock protein</fullName>
    </recommendedName>
</protein>
<evidence type="ECO:0000256" key="1">
    <source>
        <dbReference type="SAM" id="MobiDB-lite"/>
    </source>
</evidence>
<feature type="compositionally biased region" description="Basic and acidic residues" evidence="1">
    <location>
        <begin position="42"/>
        <end position="81"/>
    </location>
</feature>
<gene>
    <name evidence="3" type="ORF">SAMN05660648_00858</name>
</gene>
<reference evidence="3 4" key="1">
    <citation type="submission" date="2016-10" db="EMBL/GenBank/DDBJ databases">
        <authorList>
            <person name="de Groot N.N."/>
        </authorList>
    </citation>
    <scope>NUCLEOTIDE SEQUENCE [LARGE SCALE GENOMIC DNA]</scope>
    <source>
        <strain evidence="3 4">DSM 2872</strain>
    </source>
</reference>
<dbReference type="Proteomes" id="UP000183469">
    <property type="component" value="Unassembled WGS sequence"/>
</dbReference>
<evidence type="ECO:0000313" key="3">
    <source>
        <dbReference type="EMBL" id="SDZ84358.1"/>
    </source>
</evidence>
<feature type="signal peptide" evidence="2">
    <location>
        <begin position="1"/>
        <end position="21"/>
    </location>
</feature>
<name>A0A1H3WDN9_SELRU</name>
<sequence>MNKKFMLAAALAVTTFSAGLAGNVANASQAPAPKAPIAAEQQHSKKDVKPHKADPQKKDVKKHDRKTANEKPVKPQQDKKQLPPQAR</sequence>
<accession>A0A1H3WDN9</accession>